<name>A0A7L4PB93_9CREN</name>
<dbReference type="GO" id="GO:0005886">
    <property type="term" value="C:plasma membrane"/>
    <property type="evidence" value="ECO:0007669"/>
    <property type="project" value="TreeGrafter"/>
</dbReference>
<evidence type="ECO:0000256" key="1">
    <source>
        <dbReference type="SAM" id="Phobius"/>
    </source>
</evidence>
<dbReference type="AlphaFoldDB" id="A0A7L4PB93"/>
<comment type="caution">
    <text evidence="3">The sequence shown here is derived from an EMBL/GenBank/DDBJ whole genome shotgun (WGS) entry which is preliminary data.</text>
</comment>
<feature type="transmembrane region" description="Helical" evidence="1">
    <location>
        <begin position="124"/>
        <end position="146"/>
    </location>
</feature>
<proteinExistence type="predicted"/>
<feature type="domain" description="VTT" evidence="2">
    <location>
        <begin position="44"/>
        <end position="144"/>
    </location>
</feature>
<feature type="transmembrane region" description="Helical" evidence="1">
    <location>
        <begin position="158"/>
        <end position="176"/>
    </location>
</feature>
<dbReference type="EMBL" id="JAAVJF010000002">
    <property type="protein sequence ID" value="NYR15400.1"/>
    <property type="molecule type" value="Genomic_DNA"/>
</dbReference>
<organism evidence="3 4">
    <name type="scientific">Pyrobaculum arsenaticum</name>
    <dbReference type="NCBI Taxonomy" id="121277"/>
    <lineage>
        <taxon>Archaea</taxon>
        <taxon>Thermoproteota</taxon>
        <taxon>Thermoprotei</taxon>
        <taxon>Thermoproteales</taxon>
        <taxon>Thermoproteaceae</taxon>
        <taxon>Pyrobaculum</taxon>
    </lineage>
</organism>
<evidence type="ECO:0000313" key="4">
    <source>
        <dbReference type="Proteomes" id="UP000554766"/>
    </source>
</evidence>
<accession>A0A7L4PB93</accession>
<feature type="transmembrane region" description="Helical" evidence="1">
    <location>
        <begin position="88"/>
        <end position="112"/>
    </location>
</feature>
<keyword evidence="1" id="KW-0812">Transmembrane</keyword>
<dbReference type="InterPro" id="IPR051311">
    <property type="entry name" value="DedA_domain"/>
</dbReference>
<sequence>MADFAGLAGVFLAVFISHFIPFIPLPGYLAAIEYASLHRDLVTLFLTAVVTALAASLGKLVVFAYGYGIGKAVAGKELEYAKRLFQKISKFGIDVAVFVFAISPLADDVLYIPLGVAGYDIRRFFLAVFAGKFVLASIIVALGRAVSAAVEAVVGDTLLSVVVMAAITVAFTVLVLRVKWSEVLRAYEEGGARRAAVALLRSMFRRG</sequence>
<dbReference type="OMA" id="LFKIDWE"/>
<feature type="transmembrane region" description="Helical" evidence="1">
    <location>
        <begin position="41"/>
        <end position="68"/>
    </location>
</feature>
<reference evidence="3 4" key="1">
    <citation type="journal article" date="2020" name="Nat. Commun.">
        <title>The structures of two archaeal type IV pili illuminate evolutionary relationships.</title>
        <authorList>
            <person name="Wang F."/>
            <person name="Baquero D.P."/>
            <person name="Su Z."/>
            <person name="Beltran L.C."/>
            <person name="Prangishvili D."/>
            <person name="Krupovic M."/>
            <person name="Egelman E.H."/>
        </authorList>
    </citation>
    <scope>NUCLEOTIDE SEQUENCE [LARGE SCALE GENOMIC DNA]</scope>
    <source>
        <strain evidence="3 4">2GA</strain>
    </source>
</reference>
<dbReference type="PANTHER" id="PTHR42709">
    <property type="entry name" value="ALKALINE PHOSPHATASE LIKE PROTEIN"/>
    <property type="match status" value="1"/>
</dbReference>
<dbReference type="Proteomes" id="UP000554766">
    <property type="component" value="Unassembled WGS sequence"/>
</dbReference>
<dbReference type="InterPro" id="IPR032816">
    <property type="entry name" value="VTT_dom"/>
</dbReference>
<protein>
    <recommendedName>
        <fullName evidence="2">VTT domain-containing protein</fullName>
    </recommendedName>
</protein>
<keyword evidence="4" id="KW-1185">Reference proteome</keyword>
<dbReference type="RefSeq" id="WP_011900788.1">
    <property type="nucleotide sequence ID" value="NZ_JAAVJF010000002.1"/>
</dbReference>
<dbReference type="GeneID" id="5054792"/>
<dbReference type="PANTHER" id="PTHR42709:SF10">
    <property type="entry name" value="SNARE ASSOCIATED GOLGI PROTEIN"/>
    <property type="match status" value="1"/>
</dbReference>
<keyword evidence="1" id="KW-1133">Transmembrane helix</keyword>
<gene>
    <name evidence="3" type="ORF">HC235_05435</name>
</gene>
<keyword evidence="1" id="KW-0472">Membrane</keyword>
<evidence type="ECO:0000313" key="3">
    <source>
        <dbReference type="EMBL" id="NYR15400.1"/>
    </source>
</evidence>
<evidence type="ECO:0000259" key="2">
    <source>
        <dbReference type="Pfam" id="PF09335"/>
    </source>
</evidence>
<feature type="transmembrane region" description="Helical" evidence="1">
    <location>
        <begin position="6"/>
        <end position="29"/>
    </location>
</feature>
<dbReference type="Pfam" id="PF09335">
    <property type="entry name" value="VTT_dom"/>
    <property type="match status" value="1"/>
</dbReference>